<dbReference type="EMBL" id="CP023778">
    <property type="protein sequence ID" value="ATL71991.1"/>
    <property type="molecule type" value="Genomic_DNA"/>
</dbReference>
<feature type="signal peptide" evidence="3">
    <location>
        <begin position="1"/>
        <end position="29"/>
    </location>
</feature>
<dbReference type="Gene3D" id="3.40.50.1820">
    <property type="entry name" value="alpha/beta hydrolase"/>
    <property type="match status" value="2"/>
</dbReference>
<dbReference type="PANTHER" id="PTHR42972:SF8">
    <property type="entry name" value="POLYHYDROXYBUTYRATE DEPOLYMERASE"/>
    <property type="match status" value="1"/>
</dbReference>
<evidence type="ECO:0000256" key="3">
    <source>
        <dbReference type="SAM" id="SignalP"/>
    </source>
</evidence>
<dbReference type="SUPFAM" id="SSF53474">
    <property type="entry name" value="alpha/beta-Hydrolases"/>
    <property type="match status" value="1"/>
</dbReference>
<reference evidence="4 5" key="1">
    <citation type="submission" date="2017-10" db="EMBL/GenBank/DDBJ databases">
        <title>Comparative genomics between pathogenic Norcardia.</title>
        <authorList>
            <person name="Zeng L."/>
        </authorList>
    </citation>
    <scope>NUCLEOTIDE SEQUENCE [LARGE SCALE GENOMIC DNA]</scope>
    <source>
        <strain evidence="4 5">NC_YFY_NT001</strain>
    </source>
</reference>
<dbReference type="KEGG" id="ntp:CRH09_21490"/>
<evidence type="ECO:0000313" key="4">
    <source>
        <dbReference type="EMBL" id="ATL71991.1"/>
    </source>
</evidence>
<dbReference type="InterPro" id="IPR010126">
    <property type="entry name" value="Esterase_phb"/>
</dbReference>
<gene>
    <name evidence="4" type="ORF">CRH09_21490</name>
</gene>
<dbReference type="GO" id="GO:0016787">
    <property type="term" value="F:hydrolase activity"/>
    <property type="evidence" value="ECO:0007669"/>
    <property type="project" value="UniProtKB-KW"/>
</dbReference>
<keyword evidence="2" id="KW-0378">Hydrolase</keyword>
<dbReference type="PANTHER" id="PTHR42972">
    <property type="entry name" value="TOL-PAL SYSTEM PROTEIN TOLB"/>
    <property type="match status" value="1"/>
</dbReference>
<dbReference type="GO" id="GO:0005576">
    <property type="term" value="C:extracellular region"/>
    <property type="evidence" value="ECO:0007669"/>
    <property type="project" value="InterPro"/>
</dbReference>
<proteinExistence type="predicted"/>
<evidence type="ECO:0000256" key="2">
    <source>
        <dbReference type="ARBA" id="ARBA00022801"/>
    </source>
</evidence>
<evidence type="ECO:0000256" key="1">
    <source>
        <dbReference type="ARBA" id="ARBA00022729"/>
    </source>
</evidence>
<dbReference type="AlphaFoldDB" id="A0A291RWN9"/>
<keyword evidence="1 3" id="KW-0732">Signal</keyword>
<organism evidence="4 5">
    <name type="scientific">Nocardia terpenica</name>
    <dbReference type="NCBI Taxonomy" id="455432"/>
    <lineage>
        <taxon>Bacteria</taxon>
        <taxon>Bacillati</taxon>
        <taxon>Actinomycetota</taxon>
        <taxon>Actinomycetes</taxon>
        <taxon>Mycobacteriales</taxon>
        <taxon>Nocardiaceae</taxon>
        <taxon>Nocardia</taxon>
    </lineage>
</organism>
<sequence length="346" mass="36414">MEIHVKILRTLSLLAAGFALSLMNVPAQAGLPTPTPGTLGKYSIGAVYVAGVSSGGYMADQLHVAYSGTFSGAGIFTAGPYHCAQGQLTTAQLACMNTVMPDNLPTLEQTARQRSNSGTIDPIRNLGGHKVWIYHGTSDTTVQQPVTDDLARFYRDFGASVTYANTSAAGHAWVTPLGPNACSVTQPPYLNNCGDDPENAMLSTLLGSARPATTNLTGTLISFDQSPYAPGGNPSSISMGGTGFAYVPTPCRTDTCTLLIALHGCNQNYDNAAIGTTFLADAHLNEYADTNNIIVLYPQATASLAASNPQACWNWWGYGSDASYDQHGGQQIETIMSMVRALTGAR</sequence>
<accession>A0A291RWN9</accession>
<protein>
    <submittedName>
        <fullName evidence="4">Poly(3-hydroxybutyrate) depolymerase</fullName>
    </submittedName>
</protein>
<dbReference type="Proteomes" id="UP000221961">
    <property type="component" value="Chromosome"/>
</dbReference>
<feature type="chain" id="PRO_5012742138" evidence="3">
    <location>
        <begin position="30"/>
        <end position="346"/>
    </location>
</feature>
<evidence type="ECO:0000313" key="5">
    <source>
        <dbReference type="Proteomes" id="UP000221961"/>
    </source>
</evidence>
<name>A0A291RWN9_9NOCA</name>
<dbReference type="InterPro" id="IPR029058">
    <property type="entry name" value="AB_hydrolase_fold"/>
</dbReference>
<dbReference type="Pfam" id="PF10503">
    <property type="entry name" value="Esterase_PHB"/>
    <property type="match status" value="1"/>
</dbReference>